<dbReference type="GO" id="GO:0008168">
    <property type="term" value="F:methyltransferase activity"/>
    <property type="evidence" value="ECO:0007669"/>
    <property type="project" value="UniProtKB-KW"/>
</dbReference>
<dbReference type="Proteomes" id="UP000446768">
    <property type="component" value="Unassembled WGS sequence"/>
</dbReference>
<keyword evidence="3" id="KW-0808">Transferase</keyword>
<accession>A0A7X2LRE0</accession>
<evidence type="ECO:0000259" key="1">
    <source>
        <dbReference type="Pfam" id="PF10119"/>
    </source>
</evidence>
<evidence type="ECO:0000313" key="4">
    <source>
        <dbReference type="Proteomes" id="UP000446768"/>
    </source>
</evidence>
<feature type="domain" description="Methyltransferase regulatory" evidence="1">
    <location>
        <begin position="220"/>
        <end position="303"/>
    </location>
</feature>
<evidence type="ECO:0000259" key="2">
    <source>
        <dbReference type="Pfam" id="PF13847"/>
    </source>
</evidence>
<comment type="caution">
    <text evidence="3">The sequence shown here is derived from an EMBL/GenBank/DDBJ whole genome shotgun (WGS) entry which is preliminary data.</text>
</comment>
<dbReference type="CDD" id="cd02440">
    <property type="entry name" value="AdoMet_MTases"/>
    <property type="match status" value="1"/>
</dbReference>
<dbReference type="InterPro" id="IPR018773">
    <property type="entry name" value="MeTrfase_reg_dom_prd"/>
</dbReference>
<gene>
    <name evidence="3" type="ORF">GJ700_05210</name>
</gene>
<dbReference type="EMBL" id="WKJJ01000003">
    <property type="protein sequence ID" value="MRV71116.1"/>
    <property type="molecule type" value="Genomic_DNA"/>
</dbReference>
<evidence type="ECO:0000313" key="3">
    <source>
        <dbReference type="EMBL" id="MRV71116.1"/>
    </source>
</evidence>
<dbReference type="Pfam" id="PF13847">
    <property type="entry name" value="Methyltransf_31"/>
    <property type="match status" value="1"/>
</dbReference>
<dbReference type="GO" id="GO:0032259">
    <property type="term" value="P:methylation"/>
    <property type="evidence" value="ECO:0007669"/>
    <property type="project" value="UniProtKB-KW"/>
</dbReference>
<dbReference type="InterPro" id="IPR025714">
    <property type="entry name" value="Methyltranfer_dom"/>
</dbReference>
<dbReference type="RefSeq" id="WP_154371615.1">
    <property type="nucleotide sequence ID" value="NZ_WKJJ01000003.1"/>
</dbReference>
<protein>
    <submittedName>
        <fullName evidence="3">Methyltransferase domain-containing protein</fullName>
    </submittedName>
</protein>
<dbReference type="AlphaFoldDB" id="A0A7X2LRE0"/>
<organism evidence="3 4">
    <name type="scientific">Pseudoduganella rivuli</name>
    <dbReference type="NCBI Taxonomy" id="2666085"/>
    <lineage>
        <taxon>Bacteria</taxon>
        <taxon>Pseudomonadati</taxon>
        <taxon>Pseudomonadota</taxon>
        <taxon>Betaproteobacteria</taxon>
        <taxon>Burkholderiales</taxon>
        <taxon>Oxalobacteraceae</taxon>
        <taxon>Telluria group</taxon>
        <taxon>Pseudoduganella</taxon>
    </lineage>
</organism>
<dbReference type="InterPro" id="IPR029063">
    <property type="entry name" value="SAM-dependent_MTases_sf"/>
</dbReference>
<name>A0A7X2LRE0_9BURK</name>
<proteinExistence type="predicted"/>
<keyword evidence="3" id="KW-0489">Methyltransferase</keyword>
<dbReference type="Gene3D" id="3.40.50.150">
    <property type="entry name" value="Vaccinia Virus protein VP39"/>
    <property type="match status" value="1"/>
</dbReference>
<feature type="domain" description="Methyltransferase" evidence="2">
    <location>
        <begin position="47"/>
        <end position="155"/>
    </location>
</feature>
<dbReference type="Pfam" id="PF10119">
    <property type="entry name" value="MethyTransf_Reg"/>
    <property type="match status" value="1"/>
</dbReference>
<dbReference type="SUPFAM" id="SSF53335">
    <property type="entry name" value="S-adenosyl-L-methionine-dependent methyltransferases"/>
    <property type="match status" value="1"/>
</dbReference>
<reference evidence="3 4" key="1">
    <citation type="submission" date="2019-11" db="EMBL/GenBank/DDBJ databases">
        <title>Novel species isolated from a subtropical stream in China.</title>
        <authorList>
            <person name="Lu H."/>
        </authorList>
    </citation>
    <scope>NUCLEOTIDE SEQUENCE [LARGE SCALE GENOMIC DNA]</scope>
    <source>
        <strain evidence="3 4">FT92W</strain>
    </source>
</reference>
<keyword evidence="4" id="KW-1185">Reference proteome</keyword>
<sequence>MMGWTSGYVSDVEYTAGFYAEQSPVLLNFVAVLNGYEPLPLDRPFTYFELGFGRGVTVNLLAASNPNGKFYAADFNPAHVAGATALADQAELGNVILLENSFEELAEGAVELPQFDFITLHGIYTWVTDENQGHIVDFISRYLKPGGIVYISYNALPGWAATQPLQRLLVEYGDAFPNRSDIQVGNAAEFIQKLVDAKVNYFVNAGEALQARLGGLKKHNRNYLVHEYMHKHWQPMYHADVARDLADAKLEFIGSADLVFAYPKLYLTEEKAALIATFPDPAMQETLKDYSLNTSFRKDVFVRGARQLSSLRRQELLRKFGLALTVSRDAVQLKMKIAFGEVNAKPELAVPICDALARGPQTLGQLAALPALAGSNLEDVAQLAALFVASRQAVLYDATYVSQPQEAARRMNVAIASGVQYGDEIHSLCSGLAGSAITAPYVARLIYWLMAAKGVKVDPAALAEAGWQVMRAQGRHMMKDGALLQDDAGNLAELQSHIERILQEELPIWRNLNML</sequence>